<evidence type="ECO:0000313" key="3">
    <source>
        <dbReference type="EMBL" id="PMD27216.1"/>
    </source>
</evidence>
<feature type="region of interest" description="Disordered" evidence="1">
    <location>
        <begin position="69"/>
        <end position="121"/>
    </location>
</feature>
<accession>A0A2J6QLV0</accession>
<dbReference type="Proteomes" id="UP000235672">
    <property type="component" value="Unassembled WGS sequence"/>
</dbReference>
<evidence type="ECO:0000313" key="4">
    <source>
        <dbReference type="Proteomes" id="UP000235672"/>
    </source>
</evidence>
<gene>
    <name evidence="3" type="ORF">NA56DRAFT_697384</name>
</gene>
<keyword evidence="2" id="KW-0812">Transmembrane</keyword>
<organism evidence="3 4">
    <name type="scientific">Hyaloscypha hepaticicola</name>
    <dbReference type="NCBI Taxonomy" id="2082293"/>
    <lineage>
        <taxon>Eukaryota</taxon>
        <taxon>Fungi</taxon>
        <taxon>Dikarya</taxon>
        <taxon>Ascomycota</taxon>
        <taxon>Pezizomycotina</taxon>
        <taxon>Leotiomycetes</taxon>
        <taxon>Helotiales</taxon>
        <taxon>Hyaloscyphaceae</taxon>
        <taxon>Hyaloscypha</taxon>
    </lineage>
</organism>
<sequence length="226" mass="25116">MQSIGSRMYISWHIGDFDSVSRKKIHQTMKSFVFLAAVLCFLTSNTHASVIHLTGNRKDASQAIAAPIAVRQGPSSTASPSPTPITSTPRETNPTEGSPTPTSTNTLSPSATAKPPTSSSNSEKIIIGAGIVGVLTPFLYWLYKKFRISQYEPISLLNPMDLELTECWREKEELKAEEARNYAPTEEALLRNWNGHGQQFRKNEVYRMKRREKQGVIGALAGFVFR</sequence>
<keyword evidence="4" id="KW-1185">Reference proteome</keyword>
<keyword evidence="2" id="KW-0472">Membrane</keyword>
<evidence type="ECO:0000256" key="1">
    <source>
        <dbReference type="SAM" id="MobiDB-lite"/>
    </source>
</evidence>
<keyword evidence="2" id="KW-1133">Transmembrane helix</keyword>
<feature type="compositionally biased region" description="Low complexity" evidence="1">
    <location>
        <begin position="74"/>
        <end position="121"/>
    </location>
</feature>
<evidence type="ECO:0000256" key="2">
    <source>
        <dbReference type="SAM" id="Phobius"/>
    </source>
</evidence>
<dbReference type="AlphaFoldDB" id="A0A2J6QLV0"/>
<reference evidence="3 4" key="1">
    <citation type="submission" date="2016-05" db="EMBL/GenBank/DDBJ databases">
        <title>A degradative enzymes factory behind the ericoid mycorrhizal symbiosis.</title>
        <authorList>
            <consortium name="DOE Joint Genome Institute"/>
            <person name="Martino E."/>
            <person name="Morin E."/>
            <person name="Grelet G."/>
            <person name="Kuo A."/>
            <person name="Kohler A."/>
            <person name="Daghino S."/>
            <person name="Barry K."/>
            <person name="Choi C."/>
            <person name="Cichocki N."/>
            <person name="Clum A."/>
            <person name="Copeland A."/>
            <person name="Hainaut M."/>
            <person name="Haridas S."/>
            <person name="Labutti K."/>
            <person name="Lindquist E."/>
            <person name="Lipzen A."/>
            <person name="Khouja H.-R."/>
            <person name="Murat C."/>
            <person name="Ohm R."/>
            <person name="Olson A."/>
            <person name="Spatafora J."/>
            <person name="Veneault-Fourrey C."/>
            <person name="Henrissat B."/>
            <person name="Grigoriev I."/>
            <person name="Martin F."/>
            <person name="Perotto S."/>
        </authorList>
    </citation>
    <scope>NUCLEOTIDE SEQUENCE [LARGE SCALE GENOMIC DNA]</scope>
    <source>
        <strain evidence="3 4">UAMH 7357</strain>
    </source>
</reference>
<dbReference type="EMBL" id="KZ613466">
    <property type="protein sequence ID" value="PMD27216.1"/>
    <property type="molecule type" value="Genomic_DNA"/>
</dbReference>
<feature type="transmembrane region" description="Helical" evidence="2">
    <location>
        <begin position="125"/>
        <end position="143"/>
    </location>
</feature>
<name>A0A2J6QLV0_9HELO</name>
<protein>
    <submittedName>
        <fullName evidence="3">Uncharacterized protein</fullName>
    </submittedName>
</protein>
<proteinExistence type="predicted"/>